<proteinExistence type="predicted"/>
<keyword evidence="2" id="KW-1185">Reference proteome</keyword>
<gene>
    <name evidence="1" type="ORF">SAMN06297397_0348</name>
</gene>
<organism evidence="1 2">
    <name type="scientific">Aristaeella lactis</name>
    <dbReference type="NCBI Taxonomy" id="3046383"/>
    <lineage>
        <taxon>Bacteria</taxon>
        <taxon>Bacillati</taxon>
        <taxon>Bacillota</taxon>
        <taxon>Clostridia</taxon>
        <taxon>Eubacteriales</taxon>
        <taxon>Aristaeellaceae</taxon>
        <taxon>Aristaeella</taxon>
    </lineage>
</organism>
<reference evidence="1" key="1">
    <citation type="submission" date="2017-04" db="EMBL/GenBank/DDBJ databases">
        <authorList>
            <person name="Varghese N."/>
            <person name="Submissions S."/>
        </authorList>
    </citation>
    <scope>NUCLEOTIDE SEQUENCE</scope>
    <source>
        <strain evidence="1">WTE2008</strain>
    </source>
</reference>
<evidence type="ECO:0000313" key="1">
    <source>
        <dbReference type="EMBL" id="SMC36863.1"/>
    </source>
</evidence>
<accession>A0AC61PHY0</accession>
<comment type="caution">
    <text evidence="1">The sequence shown here is derived from an EMBL/GenBank/DDBJ whole genome shotgun (WGS) entry which is preliminary data.</text>
</comment>
<protein>
    <submittedName>
        <fullName evidence="1">Uncharacterized protein</fullName>
    </submittedName>
</protein>
<sequence length="250" mass="28478">MKRILALFLVLFLASASALAEPLPLLDDYAEDLVIPYDEADASSGTFSYSYRYPHPDEAAEGGAEINTFYTELIEYDLGFTVPIIQEAFEGFDSSTVITYTVTCNNDDYFSVLIRREETNPDITRISWNGHVFSRKNGSPGMTYTLPKVLGILSADESEEWLQNRQTEKADKLIREMVWNMIEENEAGIDYAGLTEDYLAGFFFPEENFYLDENGDPVFYLQPEDVYEEVPDNAELLIFPIPLEDILDEL</sequence>
<name>A0AC61PHY0_9FIRM</name>
<dbReference type="EMBL" id="FWXZ01000001">
    <property type="protein sequence ID" value="SMC36863.1"/>
    <property type="molecule type" value="Genomic_DNA"/>
</dbReference>
<dbReference type="Proteomes" id="UP000192328">
    <property type="component" value="Unassembled WGS sequence"/>
</dbReference>
<evidence type="ECO:0000313" key="2">
    <source>
        <dbReference type="Proteomes" id="UP000192328"/>
    </source>
</evidence>